<accession>A0A8S9ND85</accession>
<dbReference type="EMBL" id="QGKX02001621">
    <property type="protein sequence ID" value="KAF3501625.1"/>
    <property type="molecule type" value="Genomic_DNA"/>
</dbReference>
<name>A0A8S9ND85_BRACR</name>
<protein>
    <submittedName>
        <fullName evidence="2">Uncharacterized protein</fullName>
    </submittedName>
</protein>
<dbReference type="Proteomes" id="UP000712600">
    <property type="component" value="Unassembled WGS sequence"/>
</dbReference>
<reference evidence="2" key="1">
    <citation type="submission" date="2019-12" db="EMBL/GenBank/DDBJ databases">
        <title>Genome sequencing and annotation of Brassica cretica.</title>
        <authorList>
            <person name="Studholme D.J."/>
            <person name="Sarris P."/>
        </authorList>
    </citation>
    <scope>NUCLEOTIDE SEQUENCE</scope>
    <source>
        <strain evidence="2">PFS-109/04</strain>
        <tissue evidence="2">Leaf</tissue>
    </source>
</reference>
<feature type="compositionally biased region" description="Polar residues" evidence="1">
    <location>
        <begin position="42"/>
        <end position="52"/>
    </location>
</feature>
<dbReference type="AlphaFoldDB" id="A0A8S9ND85"/>
<evidence type="ECO:0000313" key="2">
    <source>
        <dbReference type="EMBL" id="KAF3501625.1"/>
    </source>
</evidence>
<evidence type="ECO:0000256" key="1">
    <source>
        <dbReference type="SAM" id="MobiDB-lite"/>
    </source>
</evidence>
<gene>
    <name evidence="2" type="ORF">F2Q69_00043116</name>
</gene>
<evidence type="ECO:0000313" key="3">
    <source>
        <dbReference type="Proteomes" id="UP000712600"/>
    </source>
</evidence>
<feature type="region of interest" description="Disordered" evidence="1">
    <location>
        <begin position="1"/>
        <end position="52"/>
    </location>
</feature>
<organism evidence="2 3">
    <name type="scientific">Brassica cretica</name>
    <name type="common">Mustard</name>
    <dbReference type="NCBI Taxonomy" id="69181"/>
    <lineage>
        <taxon>Eukaryota</taxon>
        <taxon>Viridiplantae</taxon>
        <taxon>Streptophyta</taxon>
        <taxon>Embryophyta</taxon>
        <taxon>Tracheophyta</taxon>
        <taxon>Spermatophyta</taxon>
        <taxon>Magnoliopsida</taxon>
        <taxon>eudicotyledons</taxon>
        <taxon>Gunneridae</taxon>
        <taxon>Pentapetalae</taxon>
        <taxon>rosids</taxon>
        <taxon>malvids</taxon>
        <taxon>Brassicales</taxon>
        <taxon>Brassicaceae</taxon>
        <taxon>Brassiceae</taxon>
        <taxon>Brassica</taxon>
    </lineage>
</organism>
<sequence>MATRKRAKLAQPSVENISKKDDSISSAEANASDIETQHDSEVNTMTQPENPD</sequence>
<comment type="caution">
    <text evidence="2">The sequence shown here is derived from an EMBL/GenBank/DDBJ whole genome shotgun (WGS) entry which is preliminary data.</text>
</comment>
<proteinExistence type="predicted"/>